<accession>A0ACC2SII6</accession>
<reference evidence="1" key="1">
    <citation type="submission" date="2022-04" db="EMBL/GenBank/DDBJ databases">
        <title>Genome of the entomopathogenic fungus Entomophthora muscae.</title>
        <authorList>
            <person name="Elya C."/>
            <person name="Lovett B.R."/>
            <person name="Lee E."/>
            <person name="Macias A.M."/>
            <person name="Hajek A.E."/>
            <person name="De Bivort B.L."/>
            <person name="Kasson M.T."/>
            <person name="De Fine Licht H.H."/>
            <person name="Stajich J.E."/>
        </authorList>
    </citation>
    <scope>NUCLEOTIDE SEQUENCE</scope>
    <source>
        <strain evidence="1">Berkeley</strain>
    </source>
</reference>
<gene>
    <name evidence="1" type="ORF">DSO57_1013247</name>
</gene>
<dbReference type="Proteomes" id="UP001165960">
    <property type="component" value="Unassembled WGS sequence"/>
</dbReference>
<evidence type="ECO:0000313" key="1">
    <source>
        <dbReference type="EMBL" id="KAJ9062191.1"/>
    </source>
</evidence>
<name>A0ACC2SII6_9FUNG</name>
<comment type="caution">
    <text evidence="1">The sequence shown here is derived from an EMBL/GenBank/DDBJ whole genome shotgun (WGS) entry which is preliminary data.</text>
</comment>
<dbReference type="EMBL" id="QTSX02005019">
    <property type="protein sequence ID" value="KAJ9062191.1"/>
    <property type="molecule type" value="Genomic_DNA"/>
</dbReference>
<proteinExistence type="predicted"/>
<organism evidence="1 2">
    <name type="scientific">Entomophthora muscae</name>
    <dbReference type="NCBI Taxonomy" id="34485"/>
    <lineage>
        <taxon>Eukaryota</taxon>
        <taxon>Fungi</taxon>
        <taxon>Fungi incertae sedis</taxon>
        <taxon>Zoopagomycota</taxon>
        <taxon>Entomophthoromycotina</taxon>
        <taxon>Entomophthoromycetes</taxon>
        <taxon>Entomophthorales</taxon>
        <taxon>Entomophthoraceae</taxon>
        <taxon>Entomophthora</taxon>
    </lineage>
</organism>
<evidence type="ECO:0000313" key="2">
    <source>
        <dbReference type="Proteomes" id="UP001165960"/>
    </source>
</evidence>
<keyword evidence="2" id="KW-1185">Reference proteome</keyword>
<sequence length="74" mass="8070">MKLLGLFFGTTFASNFLLTCGHGSEDIASNKEELWNLCRAQSIPLARNGCLFYSENACLDHLGFCEGLGDAFCS</sequence>
<protein>
    <submittedName>
        <fullName evidence="1">Uncharacterized protein</fullName>
    </submittedName>
</protein>